<keyword evidence="2" id="KW-1185">Reference proteome</keyword>
<evidence type="ECO:0000313" key="2">
    <source>
        <dbReference type="Proteomes" id="UP001219630"/>
    </source>
</evidence>
<accession>A0ABY8G5G6</accession>
<dbReference type="EMBL" id="CP114280">
    <property type="protein sequence ID" value="WFN55191.1"/>
    <property type="molecule type" value="Genomic_DNA"/>
</dbReference>
<gene>
    <name evidence="1" type="ORF">O1Q98_16445</name>
</gene>
<proteinExistence type="predicted"/>
<name>A0ABY8G5G6_9GAMM</name>
<organism evidence="1 2">
    <name type="scientific">Dickeya lacustris</name>
    <dbReference type="NCBI Taxonomy" id="2259638"/>
    <lineage>
        <taxon>Bacteria</taxon>
        <taxon>Pseudomonadati</taxon>
        <taxon>Pseudomonadota</taxon>
        <taxon>Gammaproteobacteria</taxon>
        <taxon>Enterobacterales</taxon>
        <taxon>Pectobacteriaceae</taxon>
        <taxon>Dickeya</taxon>
    </lineage>
</organism>
<reference evidence="1 2" key="1">
    <citation type="submission" date="2022-12" db="EMBL/GenBank/DDBJ databases">
        <title>Complete genome sequencing of Dickeya lacustris type strain LMG30899.</title>
        <authorList>
            <person name="Dobhal S."/>
            <person name="Arizala D."/>
            <person name="Arif M."/>
        </authorList>
    </citation>
    <scope>NUCLEOTIDE SEQUENCE [LARGE SCALE GENOMIC DNA]</scope>
    <source>
        <strain evidence="1 2">LMG30899</strain>
    </source>
</reference>
<dbReference type="RefSeq" id="WP_125258631.1">
    <property type="nucleotide sequence ID" value="NZ_CP114280.1"/>
</dbReference>
<evidence type="ECO:0000313" key="1">
    <source>
        <dbReference type="EMBL" id="WFN55191.1"/>
    </source>
</evidence>
<sequence length="93" mass="10634">MKTCQNQHRHDPYFAKFPKDQGDFSRHKCAGCSYELGYQAGYSKQKVIDMESAISSIKDSQASHVRHISPMAAYAQGYVEGITQYYREHPEKA</sequence>
<dbReference type="Proteomes" id="UP001219630">
    <property type="component" value="Chromosome"/>
</dbReference>
<protein>
    <submittedName>
        <fullName evidence="1">Uncharacterized protein</fullName>
    </submittedName>
</protein>